<dbReference type="Pfam" id="PF07209">
    <property type="entry name" value="DUF1415"/>
    <property type="match status" value="1"/>
</dbReference>
<name>M5DMK5_9GAMM</name>
<organism evidence="1 2">
    <name type="scientific">Thalassolituus oleivorans MIL-1</name>
    <dbReference type="NCBI Taxonomy" id="1298593"/>
    <lineage>
        <taxon>Bacteria</taxon>
        <taxon>Pseudomonadati</taxon>
        <taxon>Pseudomonadota</taxon>
        <taxon>Gammaproteobacteria</taxon>
        <taxon>Oceanospirillales</taxon>
        <taxon>Oceanospirillaceae</taxon>
        <taxon>Thalassolituus</taxon>
    </lineage>
</organism>
<dbReference type="InterPro" id="IPR009858">
    <property type="entry name" value="DUF1415"/>
</dbReference>
<dbReference type="AlphaFoldDB" id="M5DMK5"/>
<evidence type="ECO:0008006" key="3">
    <source>
        <dbReference type="Google" id="ProtNLM"/>
    </source>
</evidence>
<protein>
    <recommendedName>
        <fullName evidence="3">DUF1415 domain-containing protein</fullName>
    </recommendedName>
</protein>
<dbReference type="PATRIC" id="fig|1298593.3.peg.161"/>
<dbReference type="Proteomes" id="UP000011866">
    <property type="component" value="Chromosome"/>
</dbReference>
<evidence type="ECO:0000313" key="1">
    <source>
        <dbReference type="EMBL" id="CCU70613.1"/>
    </source>
</evidence>
<sequence>MVIGEGLCPFARPVFDSLLIEVCDSSDAGDVTSAFMDLLQRVAEADPAELPTALFVMPNVFADFDEYWNWTAICDNLLAQMRYEGLIQLATFHPQYLFEGEDENDASHYSNRSPYPMLHLIREADIEAALLQVSHPERIPERNRQHLRRIGVEGLLQIVPVLAKSRP</sequence>
<dbReference type="EMBL" id="HF680312">
    <property type="protein sequence ID" value="CCU70613.1"/>
    <property type="molecule type" value="Genomic_DNA"/>
</dbReference>
<proteinExistence type="predicted"/>
<evidence type="ECO:0000313" key="2">
    <source>
        <dbReference type="Proteomes" id="UP000011866"/>
    </source>
</evidence>
<reference evidence="1 2" key="1">
    <citation type="journal article" date="2013" name="Genome Announc.">
        <title>Genome Sequence of Thalassolituus oleivorans MIL-1 (DSM 14913T).</title>
        <authorList>
            <person name="Golyshin P.N."/>
            <person name="Werner J."/>
            <person name="Chernikova T.N."/>
            <person name="Tran H."/>
            <person name="Ferrer M."/>
            <person name="Yakimov M.M."/>
            <person name="Teeling H."/>
            <person name="Golyshina O.V."/>
        </authorList>
    </citation>
    <scope>NUCLEOTIDE SEQUENCE [LARGE SCALE GENOMIC DNA]</scope>
    <source>
        <strain evidence="1 2">MIL-1</strain>
    </source>
</reference>
<dbReference type="KEGG" id="tol:TOL_0165"/>
<keyword evidence="2" id="KW-1185">Reference proteome</keyword>
<dbReference type="STRING" id="187493.CN03_01435"/>
<dbReference type="eggNOG" id="COG3310">
    <property type="taxonomic scope" value="Bacteria"/>
</dbReference>
<dbReference type="HOGENOM" id="CLU_093792_0_0_6"/>
<accession>M5DMK5</accession>
<gene>
    <name evidence="1" type="ORF">TOL_0165</name>
</gene>